<dbReference type="FunFam" id="3.10.290.10:FF:000006">
    <property type="entry name" value="U3 small nucleolar ribonucleoprotein IMP3"/>
    <property type="match status" value="1"/>
</dbReference>
<keyword evidence="13" id="KW-1185">Reference proteome</keyword>
<dbReference type="GO" id="GO:0034457">
    <property type="term" value="C:Mpp10 complex"/>
    <property type="evidence" value="ECO:0007669"/>
    <property type="project" value="TreeGrafter"/>
</dbReference>
<dbReference type="PANTHER" id="PTHR11831:SF1">
    <property type="entry name" value="U3 SMALL NUCLEOLAR RIBONUCLEOPROTEIN PROTEIN IMP3"/>
    <property type="match status" value="1"/>
</dbReference>
<dbReference type="GO" id="GO:0019843">
    <property type="term" value="F:rRNA binding"/>
    <property type="evidence" value="ECO:0007669"/>
    <property type="project" value="InterPro"/>
</dbReference>
<proteinExistence type="inferred from homology"/>
<dbReference type="GO" id="GO:0006364">
    <property type="term" value="P:rRNA processing"/>
    <property type="evidence" value="ECO:0007669"/>
    <property type="project" value="TreeGrafter"/>
</dbReference>
<sequence length="181" mass="21570">MVRKLKFHEEKLLKKVDFINWEIDNNLHEIKILKKFFIQKREDYTKYNKLSREIREIVDKIKELDAKDPFRIESTSMLLDKLHNMGLIPTKESLEMANKVNASRFCRRRLPCIMIRNKMAQNLQAAVKFVEQGHVRVGPERITDPAFLVTRKLEDYVTWTDTSAIKRQIQDYNGLRDDFEG</sequence>
<name>A0A813M9P7_9BILA</name>
<dbReference type="SMART" id="SM01390">
    <property type="entry name" value="Ribosomal_S4"/>
    <property type="match status" value="1"/>
</dbReference>
<evidence type="ECO:0000256" key="8">
    <source>
        <dbReference type="ARBA" id="ARBA00072223"/>
    </source>
</evidence>
<evidence type="ECO:0000256" key="7">
    <source>
        <dbReference type="ARBA" id="ARBA00069727"/>
    </source>
</evidence>
<keyword evidence="5" id="KW-0539">Nucleus</keyword>
<evidence type="ECO:0000256" key="5">
    <source>
        <dbReference type="ARBA" id="ARBA00023242"/>
    </source>
</evidence>
<keyword evidence="6" id="KW-0687">Ribonucleoprotein</keyword>
<comment type="similarity">
    <text evidence="2">Belongs to the universal ribosomal protein uS4 family.</text>
</comment>
<dbReference type="SUPFAM" id="SSF55174">
    <property type="entry name" value="Alpha-L RNA-binding motif"/>
    <property type="match status" value="1"/>
</dbReference>
<dbReference type="InterPro" id="IPR022801">
    <property type="entry name" value="Ribosomal_uS4"/>
</dbReference>
<dbReference type="Pfam" id="PF01479">
    <property type="entry name" value="S4"/>
    <property type="match status" value="1"/>
</dbReference>
<keyword evidence="3" id="KW-0690">Ribosome biogenesis</keyword>
<reference evidence="12" key="1">
    <citation type="submission" date="2021-02" db="EMBL/GenBank/DDBJ databases">
        <authorList>
            <person name="Nowell W R."/>
        </authorList>
    </citation>
    <scope>NUCLEOTIDE SEQUENCE</scope>
    <source>
        <strain evidence="12">Ploen Becks lab</strain>
    </source>
</reference>
<comment type="subcellular location">
    <subcellularLocation>
        <location evidence="1">Nucleus</location>
        <location evidence="1">Nucleolus</location>
    </subcellularLocation>
</comment>
<dbReference type="PANTHER" id="PTHR11831">
    <property type="entry name" value="30S 40S RIBOSOMAL PROTEIN"/>
    <property type="match status" value="1"/>
</dbReference>
<organism evidence="12 13">
    <name type="scientific">Brachionus calyciflorus</name>
    <dbReference type="NCBI Taxonomy" id="104777"/>
    <lineage>
        <taxon>Eukaryota</taxon>
        <taxon>Metazoa</taxon>
        <taxon>Spiralia</taxon>
        <taxon>Gnathifera</taxon>
        <taxon>Rotifera</taxon>
        <taxon>Eurotatoria</taxon>
        <taxon>Monogononta</taxon>
        <taxon>Pseudotrocha</taxon>
        <taxon>Ploima</taxon>
        <taxon>Brachionidae</taxon>
        <taxon>Brachionus</taxon>
    </lineage>
</organism>
<dbReference type="GO" id="GO:0032040">
    <property type="term" value="C:small-subunit processome"/>
    <property type="evidence" value="ECO:0007669"/>
    <property type="project" value="TreeGrafter"/>
</dbReference>
<evidence type="ECO:0000256" key="9">
    <source>
        <dbReference type="PROSITE-ProRule" id="PRU00182"/>
    </source>
</evidence>
<evidence type="ECO:0000313" key="13">
    <source>
        <dbReference type="Proteomes" id="UP000663879"/>
    </source>
</evidence>
<protein>
    <recommendedName>
        <fullName evidence="7">U3 small nucleolar ribonucleoprotein protein IMP3</fullName>
    </recommendedName>
    <alternativeName>
        <fullName evidence="8">U3 small nucleolar ribonucleoprotein protein imp3</fullName>
    </alternativeName>
</protein>
<dbReference type="Proteomes" id="UP000663879">
    <property type="component" value="Unassembled WGS sequence"/>
</dbReference>
<dbReference type="InterPro" id="IPR036986">
    <property type="entry name" value="S4_RNA-bd_sf"/>
</dbReference>
<evidence type="ECO:0000256" key="2">
    <source>
        <dbReference type="ARBA" id="ARBA00007465"/>
    </source>
</evidence>
<dbReference type="OrthoDB" id="10248812at2759"/>
<dbReference type="InterPro" id="IPR002942">
    <property type="entry name" value="S4_RNA-bd"/>
</dbReference>
<dbReference type="EMBL" id="CAJNOC010000124">
    <property type="protein sequence ID" value="CAF0717209.1"/>
    <property type="molecule type" value="Genomic_DNA"/>
</dbReference>
<dbReference type="InterPro" id="IPR001912">
    <property type="entry name" value="Ribosomal_uS4_N"/>
</dbReference>
<dbReference type="GO" id="GO:0030515">
    <property type="term" value="F:snoRNA binding"/>
    <property type="evidence" value="ECO:0007669"/>
    <property type="project" value="TreeGrafter"/>
</dbReference>
<evidence type="ECO:0000256" key="3">
    <source>
        <dbReference type="ARBA" id="ARBA00022517"/>
    </source>
</evidence>
<dbReference type="PROSITE" id="PS50889">
    <property type="entry name" value="S4"/>
    <property type="match status" value="1"/>
</dbReference>
<gene>
    <name evidence="12" type="ORF">OXX778_LOCUS1793</name>
</gene>
<dbReference type="CDD" id="cd00165">
    <property type="entry name" value="S4"/>
    <property type="match status" value="1"/>
</dbReference>
<accession>A0A813M9P7</accession>
<evidence type="ECO:0000256" key="4">
    <source>
        <dbReference type="ARBA" id="ARBA00022884"/>
    </source>
</evidence>
<dbReference type="GO" id="GO:0042274">
    <property type="term" value="P:ribosomal small subunit biogenesis"/>
    <property type="evidence" value="ECO:0007669"/>
    <property type="project" value="TreeGrafter"/>
</dbReference>
<dbReference type="Pfam" id="PF00163">
    <property type="entry name" value="Ribosomal_S4"/>
    <property type="match status" value="1"/>
</dbReference>
<keyword evidence="4 9" id="KW-0694">RNA-binding</keyword>
<feature type="domain" description="Small ribosomal subunit protein uS4 N-terminal" evidence="11">
    <location>
        <begin position="4"/>
        <end position="107"/>
    </location>
</feature>
<dbReference type="AlphaFoldDB" id="A0A813M9P7"/>
<comment type="caution">
    <text evidence="12">The sequence shown here is derived from an EMBL/GenBank/DDBJ whole genome shotgun (WGS) entry which is preliminary data.</text>
</comment>
<evidence type="ECO:0000256" key="1">
    <source>
        <dbReference type="ARBA" id="ARBA00004604"/>
    </source>
</evidence>
<evidence type="ECO:0000313" key="12">
    <source>
        <dbReference type="EMBL" id="CAF0717209.1"/>
    </source>
</evidence>
<dbReference type="SMART" id="SM00363">
    <property type="entry name" value="S4"/>
    <property type="match status" value="1"/>
</dbReference>
<evidence type="ECO:0000259" key="11">
    <source>
        <dbReference type="SMART" id="SM01390"/>
    </source>
</evidence>
<dbReference type="Gene3D" id="3.10.290.10">
    <property type="entry name" value="RNA-binding S4 domain"/>
    <property type="match status" value="1"/>
</dbReference>
<evidence type="ECO:0000256" key="6">
    <source>
        <dbReference type="ARBA" id="ARBA00023274"/>
    </source>
</evidence>
<feature type="domain" description="RNA-binding S4" evidence="10">
    <location>
        <begin position="108"/>
        <end position="170"/>
    </location>
</feature>
<evidence type="ECO:0000259" key="10">
    <source>
        <dbReference type="SMART" id="SM00363"/>
    </source>
</evidence>